<keyword evidence="7" id="KW-0998">Cell outer membrane</keyword>
<evidence type="ECO:0000256" key="4">
    <source>
        <dbReference type="ARBA" id="ARBA00022692"/>
    </source>
</evidence>
<feature type="compositionally biased region" description="Low complexity" evidence="8">
    <location>
        <begin position="167"/>
        <end position="176"/>
    </location>
</feature>
<evidence type="ECO:0000256" key="7">
    <source>
        <dbReference type="ARBA" id="ARBA00023237"/>
    </source>
</evidence>
<dbReference type="EMBL" id="JAPMXC010000003">
    <property type="protein sequence ID" value="MCY0388201.1"/>
    <property type="molecule type" value="Genomic_DNA"/>
</dbReference>
<comment type="caution">
    <text evidence="10">The sequence shown here is derived from an EMBL/GenBank/DDBJ whole genome shotgun (WGS) entry which is preliminary data.</text>
</comment>
<dbReference type="Gene3D" id="3.30.1300.30">
    <property type="entry name" value="GSPII I/J protein-like"/>
    <property type="match status" value="1"/>
</dbReference>
<comment type="subcellular location">
    <subcellularLocation>
        <location evidence="2">Cell outer membrane</location>
    </subcellularLocation>
    <subcellularLocation>
        <location evidence="1">Cell surface</location>
    </subcellularLocation>
</comment>
<keyword evidence="6" id="KW-0472">Membrane</keyword>
<evidence type="ECO:0000256" key="1">
    <source>
        <dbReference type="ARBA" id="ARBA00004241"/>
    </source>
</evidence>
<feature type="domain" description="Trimeric autotransporter adhesin YadA-like C-terminal membrane anchor" evidence="9">
    <location>
        <begin position="263"/>
        <end position="321"/>
    </location>
</feature>
<accession>A0ABT3ZNT2</accession>
<feature type="region of interest" description="Disordered" evidence="8">
    <location>
        <begin position="1"/>
        <end position="31"/>
    </location>
</feature>
<feature type="compositionally biased region" description="Basic and acidic residues" evidence="8">
    <location>
        <begin position="148"/>
        <end position="157"/>
    </location>
</feature>
<dbReference type="Pfam" id="PF03895">
    <property type="entry name" value="YadA_anchor"/>
    <property type="match status" value="1"/>
</dbReference>
<evidence type="ECO:0000259" key="9">
    <source>
        <dbReference type="Pfam" id="PF03895"/>
    </source>
</evidence>
<protein>
    <submittedName>
        <fullName evidence="10">YadA C-terminal domain-containing protein</fullName>
    </submittedName>
</protein>
<name>A0ABT3ZNT2_9BURK</name>
<proteinExistence type="predicted"/>
<dbReference type="SUPFAM" id="SSF54523">
    <property type="entry name" value="Pili subunits"/>
    <property type="match status" value="1"/>
</dbReference>
<reference evidence="10" key="1">
    <citation type="submission" date="2022-11" db="EMBL/GenBank/DDBJ databases">
        <title>Robbsia betulipollinis sp. nov., isolated from pollen of birch (Betula pendula).</title>
        <authorList>
            <person name="Shi H."/>
            <person name="Ambika Manirajan B."/>
            <person name="Ratering S."/>
            <person name="Geissler-Plaum R."/>
            <person name="Schnell S."/>
        </authorList>
    </citation>
    <scope>NUCLEOTIDE SEQUENCE</scope>
    <source>
        <strain evidence="10">Bb-Pol-6</strain>
    </source>
</reference>
<keyword evidence="11" id="KW-1185">Reference proteome</keyword>
<keyword evidence="4" id="KW-0812">Transmembrane</keyword>
<dbReference type="InterPro" id="IPR005594">
    <property type="entry name" value="YadA_C"/>
</dbReference>
<sequence>MAPPQFGAPLPSSGNAHQGAPSGGGMAAVQEQMAEVLRLRNERANDPHAAPLNISELQSLARANIAAKHAAQAEAARIEMLEAQALADARAQAAAARAAAARQAQANAAAQADAARQAQADAAAHTPATAASDAASSGAAQTNADVAPLDHPDKTDSSDPAGGKTPGSRSGRSGQGARDDRQKQDGAARSAARETGLATSGHPQGLDDLDDHAAARHYVDAQGAALAARFDERLALTQQSIEHVASRAYSGVAAGMAMPNLTPREPGGVLVAAGAARYRSGSAFAAGATYRTRNSRWLVHAALAVTDCGDTGVRTHIGYEF</sequence>
<gene>
    <name evidence="10" type="ORF">OVY01_13335</name>
</gene>
<keyword evidence="5" id="KW-0732">Signal</keyword>
<organism evidence="10 11">
    <name type="scientific">Robbsia betulipollinis</name>
    <dbReference type="NCBI Taxonomy" id="2981849"/>
    <lineage>
        <taxon>Bacteria</taxon>
        <taxon>Pseudomonadati</taxon>
        <taxon>Pseudomonadota</taxon>
        <taxon>Betaproteobacteria</taxon>
        <taxon>Burkholderiales</taxon>
        <taxon>Burkholderiaceae</taxon>
        <taxon>Robbsia</taxon>
    </lineage>
</organism>
<evidence type="ECO:0000256" key="8">
    <source>
        <dbReference type="SAM" id="MobiDB-lite"/>
    </source>
</evidence>
<feature type="compositionally biased region" description="Basic and acidic residues" evidence="8">
    <location>
        <begin position="177"/>
        <end position="186"/>
    </location>
</feature>
<feature type="region of interest" description="Disordered" evidence="8">
    <location>
        <begin position="118"/>
        <end position="209"/>
    </location>
</feature>
<evidence type="ECO:0000256" key="6">
    <source>
        <dbReference type="ARBA" id="ARBA00023136"/>
    </source>
</evidence>
<dbReference type="InterPro" id="IPR045584">
    <property type="entry name" value="Pilin-like"/>
</dbReference>
<evidence type="ECO:0000256" key="3">
    <source>
        <dbReference type="ARBA" id="ARBA00022452"/>
    </source>
</evidence>
<keyword evidence="3" id="KW-1134">Transmembrane beta strand</keyword>
<evidence type="ECO:0000256" key="5">
    <source>
        <dbReference type="ARBA" id="ARBA00022729"/>
    </source>
</evidence>
<evidence type="ECO:0000256" key="2">
    <source>
        <dbReference type="ARBA" id="ARBA00004442"/>
    </source>
</evidence>
<evidence type="ECO:0000313" key="10">
    <source>
        <dbReference type="EMBL" id="MCY0388201.1"/>
    </source>
</evidence>
<feature type="compositionally biased region" description="Low complexity" evidence="8">
    <location>
        <begin position="118"/>
        <end position="142"/>
    </location>
</feature>
<dbReference type="Proteomes" id="UP001082899">
    <property type="component" value="Unassembled WGS sequence"/>
</dbReference>
<evidence type="ECO:0000313" key="11">
    <source>
        <dbReference type="Proteomes" id="UP001082899"/>
    </source>
</evidence>